<dbReference type="Proteomes" id="UP000069620">
    <property type="component" value="Unassembled WGS sequence"/>
</dbReference>
<dbReference type="PRINTS" id="PR00081">
    <property type="entry name" value="GDHRDH"/>
</dbReference>
<evidence type="ECO:0000256" key="1">
    <source>
        <dbReference type="ARBA" id="ARBA00006484"/>
    </source>
</evidence>
<accession>A0A100VV61</accession>
<gene>
    <name evidence="3" type="ORF">RMCB_0567</name>
</gene>
<dbReference type="InterPro" id="IPR020904">
    <property type="entry name" value="Sc_DH/Rdtase_CS"/>
</dbReference>
<dbReference type="SUPFAM" id="SSF51735">
    <property type="entry name" value="NAD(P)-binding Rossmann-fold domains"/>
    <property type="match status" value="1"/>
</dbReference>
<name>A0A100VV61_9MYCO</name>
<dbReference type="AlphaFoldDB" id="A0A100VV61"/>
<dbReference type="OrthoDB" id="7064009at2"/>
<sequence>MTDVIQPNVVASPSIPLSLQGRTAIVTGAASGIGRAITVAFVRAGAQVVAADIDEAGVHVTAELTEDPDRVLPFRADVSSETEMAALVDATIARFGRLTTLVNNAAVSLPGTVVETSLQDFDRSFGVNVRAAFVACQLAIPHMLEAGGGSIINMGSVNSLVAEKMLASYCVSKGALLMLTKSVALDFADAGVRCNCICPGWVDTPINLAHAERLGGLDTVRATLPDWQPMGREGRPAEIANVAAFLASDLSSFMTGSAVVVDGGMTAG</sequence>
<dbReference type="InterPro" id="IPR036291">
    <property type="entry name" value="NAD(P)-bd_dom_sf"/>
</dbReference>
<evidence type="ECO:0000313" key="4">
    <source>
        <dbReference type="Proteomes" id="UP000069620"/>
    </source>
</evidence>
<dbReference type="RefSeq" id="WP_051244216.1">
    <property type="nucleotide sequence ID" value="NZ_BCSX01000007.1"/>
</dbReference>
<comment type="caution">
    <text evidence="3">The sequence shown here is derived from an EMBL/GenBank/DDBJ whole genome shotgun (WGS) entry which is preliminary data.</text>
</comment>
<dbReference type="NCBIfam" id="NF005559">
    <property type="entry name" value="PRK07231.1"/>
    <property type="match status" value="1"/>
</dbReference>
<dbReference type="PRINTS" id="PR00080">
    <property type="entry name" value="SDRFAMILY"/>
</dbReference>
<dbReference type="Pfam" id="PF13561">
    <property type="entry name" value="adh_short_C2"/>
    <property type="match status" value="1"/>
</dbReference>
<keyword evidence="2" id="KW-0560">Oxidoreductase</keyword>
<dbReference type="GO" id="GO:0016491">
    <property type="term" value="F:oxidoreductase activity"/>
    <property type="evidence" value="ECO:0007669"/>
    <property type="project" value="UniProtKB-KW"/>
</dbReference>
<protein>
    <submittedName>
        <fullName evidence="3">Uncharacterized protein</fullName>
    </submittedName>
</protein>
<proteinExistence type="inferred from homology"/>
<reference evidence="4" key="1">
    <citation type="journal article" date="2016" name="Genome Announc.">
        <title>Draft Genome Sequences of Five Rapidly Growing Mycobacterium Species, M. thermoresistibile, M. fortuitum subsp. acetamidolyticum, M. canariasense, M. brisbanense, and M. novocastrense.</title>
        <authorList>
            <person name="Katahira K."/>
            <person name="Ogura Y."/>
            <person name="Gotoh Y."/>
            <person name="Hayashi T."/>
        </authorList>
    </citation>
    <scope>NUCLEOTIDE SEQUENCE [LARGE SCALE GENOMIC DNA]</scope>
    <source>
        <strain evidence="4">JCM15654</strain>
    </source>
</reference>
<dbReference type="FunFam" id="3.40.50.720:FF:000084">
    <property type="entry name" value="Short-chain dehydrogenase reductase"/>
    <property type="match status" value="1"/>
</dbReference>
<dbReference type="CDD" id="cd05233">
    <property type="entry name" value="SDR_c"/>
    <property type="match status" value="1"/>
</dbReference>
<dbReference type="PANTHER" id="PTHR24321">
    <property type="entry name" value="DEHYDROGENASES, SHORT CHAIN"/>
    <property type="match status" value="1"/>
</dbReference>
<keyword evidence="4" id="KW-1185">Reference proteome</keyword>
<dbReference type="STRING" id="146020.RMCB_0567"/>
<dbReference type="EMBL" id="BCSX01000007">
    <property type="protein sequence ID" value="GAS86471.1"/>
    <property type="molecule type" value="Genomic_DNA"/>
</dbReference>
<dbReference type="PANTHER" id="PTHR24321:SF8">
    <property type="entry name" value="ESTRADIOL 17-BETA-DEHYDROGENASE 8-RELATED"/>
    <property type="match status" value="1"/>
</dbReference>
<comment type="similarity">
    <text evidence="1">Belongs to the short-chain dehydrogenases/reductases (SDR) family.</text>
</comment>
<evidence type="ECO:0000313" key="3">
    <source>
        <dbReference type="EMBL" id="GAS86471.1"/>
    </source>
</evidence>
<evidence type="ECO:0000256" key="2">
    <source>
        <dbReference type="ARBA" id="ARBA00023002"/>
    </source>
</evidence>
<dbReference type="PROSITE" id="PS00061">
    <property type="entry name" value="ADH_SHORT"/>
    <property type="match status" value="1"/>
</dbReference>
<dbReference type="Gene3D" id="3.40.50.720">
    <property type="entry name" value="NAD(P)-binding Rossmann-like Domain"/>
    <property type="match status" value="1"/>
</dbReference>
<reference evidence="4" key="2">
    <citation type="submission" date="2016-02" db="EMBL/GenBank/DDBJ databases">
        <title>Draft genome sequence of five rapidly growing Mycobacterium species.</title>
        <authorList>
            <person name="Katahira K."/>
            <person name="Gotou Y."/>
            <person name="Iida K."/>
            <person name="Ogura Y."/>
            <person name="Hayashi T."/>
        </authorList>
    </citation>
    <scope>NUCLEOTIDE SEQUENCE [LARGE SCALE GENOMIC DNA]</scope>
    <source>
        <strain evidence="4">JCM15654</strain>
    </source>
</reference>
<organism evidence="3 4">
    <name type="scientific">Mycolicibacterium brisbanense</name>
    <dbReference type="NCBI Taxonomy" id="146020"/>
    <lineage>
        <taxon>Bacteria</taxon>
        <taxon>Bacillati</taxon>
        <taxon>Actinomycetota</taxon>
        <taxon>Actinomycetes</taxon>
        <taxon>Mycobacteriales</taxon>
        <taxon>Mycobacteriaceae</taxon>
        <taxon>Mycolicibacterium</taxon>
    </lineage>
</organism>
<dbReference type="InterPro" id="IPR002347">
    <property type="entry name" value="SDR_fam"/>
</dbReference>